<dbReference type="InterPro" id="IPR014710">
    <property type="entry name" value="RmlC-like_jellyroll"/>
</dbReference>
<comment type="similarity">
    <text evidence="2">Belongs to the popeye family.</text>
</comment>
<evidence type="ECO:0000256" key="5">
    <source>
        <dbReference type="ARBA" id="ARBA00023136"/>
    </source>
</evidence>
<dbReference type="EMBL" id="OU895878">
    <property type="protein sequence ID" value="CAG9802783.1"/>
    <property type="molecule type" value="Genomic_DNA"/>
</dbReference>
<evidence type="ECO:0000256" key="7">
    <source>
        <dbReference type="SAM" id="Phobius"/>
    </source>
</evidence>
<reference evidence="9" key="2">
    <citation type="submission" date="2022-10" db="EMBL/GenBank/DDBJ databases">
        <authorList>
            <consortium name="ENA_rothamsted_submissions"/>
            <consortium name="culmorum"/>
            <person name="King R."/>
        </authorList>
    </citation>
    <scope>NUCLEOTIDE SEQUENCE</scope>
</reference>
<dbReference type="GO" id="GO:0051146">
    <property type="term" value="P:striated muscle cell differentiation"/>
    <property type="evidence" value="ECO:0007669"/>
    <property type="project" value="TreeGrafter"/>
</dbReference>
<feature type="domain" description="POPDC1-3" evidence="8">
    <location>
        <begin position="68"/>
        <end position="288"/>
    </location>
</feature>
<dbReference type="InterPro" id="IPR018490">
    <property type="entry name" value="cNMP-bd_dom_sf"/>
</dbReference>
<comment type="subcellular location">
    <subcellularLocation>
        <location evidence="1">Membrane</location>
        <topology evidence="1">Multi-pass membrane protein</topology>
    </subcellularLocation>
</comment>
<proteinExistence type="inferred from homology"/>
<dbReference type="GO" id="GO:0007507">
    <property type="term" value="P:heart development"/>
    <property type="evidence" value="ECO:0007669"/>
    <property type="project" value="TreeGrafter"/>
</dbReference>
<dbReference type="Pfam" id="PF04831">
    <property type="entry name" value="POPDC1-3"/>
    <property type="match status" value="1"/>
</dbReference>
<dbReference type="SUPFAM" id="SSF51206">
    <property type="entry name" value="cAMP-binding domain-like"/>
    <property type="match status" value="1"/>
</dbReference>
<dbReference type="InterPro" id="IPR055272">
    <property type="entry name" value="POPDC1-3_dom"/>
</dbReference>
<evidence type="ECO:0000256" key="3">
    <source>
        <dbReference type="ARBA" id="ARBA00022692"/>
    </source>
</evidence>
<dbReference type="OrthoDB" id="425611at2759"/>
<protein>
    <recommendedName>
        <fullName evidence="8">POPDC1-3 domain-containing protein</fullName>
    </recommendedName>
</protein>
<feature type="transmembrane region" description="Helical" evidence="7">
    <location>
        <begin position="94"/>
        <end position="114"/>
    </location>
</feature>
<dbReference type="GO" id="GO:0042383">
    <property type="term" value="C:sarcolemma"/>
    <property type="evidence" value="ECO:0007669"/>
    <property type="project" value="TreeGrafter"/>
</dbReference>
<feature type="region of interest" description="Disordered" evidence="6">
    <location>
        <begin position="369"/>
        <end position="388"/>
    </location>
</feature>
<evidence type="ECO:0000256" key="2">
    <source>
        <dbReference type="ARBA" id="ARBA00007146"/>
    </source>
</evidence>
<dbReference type="GO" id="GO:0042391">
    <property type="term" value="P:regulation of membrane potential"/>
    <property type="evidence" value="ECO:0007669"/>
    <property type="project" value="TreeGrafter"/>
</dbReference>
<dbReference type="Gene3D" id="2.60.120.10">
    <property type="entry name" value="Jelly Rolls"/>
    <property type="match status" value="1"/>
</dbReference>
<dbReference type="InterPro" id="IPR006916">
    <property type="entry name" value="POPDC1-3"/>
</dbReference>
<reference evidence="9" key="1">
    <citation type="submission" date="2022-01" db="EMBL/GenBank/DDBJ databases">
        <authorList>
            <person name="King R."/>
        </authorList>
    </citation>
    <scope>NUCLEOTIDE SEQUENCE</scope>
</reference>
<evidence type="ECO:0000313" key="10">
    <source>
        <dbReference type="Proteomes" id="UP001153620"/>
    </source>
</evidence>
<dbReference type="PANTHER" id="PTHR12101:SF1">
    <property type="entry name" value="BVES"/>
    <property type="match status" value="1"/>
</dbReference>
<sequence length="450" mass="51431">MVLMALGLVDTVTSETSPTNQSSTETNPYKITNNDVLNTGSNNLPSTYVMKVFGNFVASQCESSYSLQPLYYHIGCAFFLLAFLAPSYRYGPALYMRCTLIFGCILFLMWSYLVECRPDVLIWTILFLFVNLIHMAILICKLRPVKFEKEIEEVYVALFKPLRVSRRRFKKILTCLKTVRKFKSQEIYVQEKISKVDSLSLVLSGKFVVSQNQKALHIVFPNQFLDSPEYFGVSTDDYFNVSITCIEDARVLQWHRDKLKLSIDEYLKTMFDHILAKDVVKKLMQVSQVSETMAQSNGYITTNCVYDEEDKPMLLMKKSIDSQGNGLTALINKQLQADNLEHVPLLVTPSSQYKQNASNFIKNNKVTNGNGFVDNNSEQQQHQRNHIRQSQISPVLLSSNTSAQVMRSRLNQYRTNNVIVNFDENGTETTVGSEMKSKKKKKNSNYVADI</sequence>
<evidence type="ECO:0000256" key="6">
    <source>
        <dbReference type="SAM" id="MobiDB-lite"/>
    </source>
</evidence>
<dbReference type="PANTHER" id="PTHR12101">
    <property type="entry name" value="POPEYE DOMAIN CONTAINING PROTEIN"/>
    <property type="match status" value="1"/>
</dbReference>
<keyword evidence="5 7" id="KW-0472">Membrane</keyword>
<evidence type="ECO:0000256" key="1">
    <source>
        <dbReference type="ARBA" id="ARBA00004141"/>
    </source>
</evidence>
<name>A0A9N9RSG1_9DIPT</name>
<evidence type="ECO:0000313" key="9">
    <source>
        <dbReference type="EMBL" id="CAG9802783.1"/>
    </source>
</evidence>
<organism evidence="9 10">
    <name type="scientific">Chironomus riparius</name>
    <dbReference type="NCBI Taxonomy" id="315576"/>
    <lineage>
        <taxon>Eukaryota</taxon>
        <taxon>Metazoa</taxon>
        <taxon>Ecdysozoa</taxon>
        <taxon>Arthropoda</taxon>
        <taxon>Hexapoda</taxon>
        <taxon>Insecta</taxon>
        <taxon>Pterygota</taxon>
        <taxon>Neoptera</taxon>
        <taxon>Endopterygota</taxon>
        <taxon>Diptera</taxon>
        <taxon>Nematocera</taxon>
        <taxon>Chironomoidea</taxon>
        <taxon>Chironomidae</taxon>
        <taxon>Chironominae</taxon>
        <taxon>Chironomus</taxon>
    </lineage>
</organism>
<dbReference type="Proteomes" id="UP001153620">
    <property type="component" value="Chromosome 2"/>
</dbReference>
<accession>A0A9N9RSG1</accession>
<keyword evidence="10" id="KW-1185">Reference proteome</keyword>
<evidence type="ECO:0000259" key="8">
    <source>
        <dbReference type="Pfam" id="PF04831"/>
    </source>
</evidence>
<keyword evidence="4 7" id="KW-1133">Transmembrane helix</keyword>
<gene>
    <name evidence="9" type="ORF">CHIRRI_LOCUS5688</name>
</gene>
<feature type="transmembrane region" description="Helical" evidence="7">
    <location>
        <begin position="70"/>
        <end position="87"/>
    </location>
</feature>
<evidence type="ECO:0000256" key="4">
    <source>
        <dbReference type="ARBA" id="ARBA00022989"/>
    </source>
</evidence>
<dbReference type="GO" id="GO:0030552">
    <property type="term" value="F:cAMP binding"/>
    <property type="evidence" value="ECO:0007669"/>
    <property type="project" value="TreeGrafter"/>
</dbReference>
<feature type="transmembrane region" description="Helical" evidence="7">
    <location>
        <begin position="120"/>
        <end position="140"/>
    </location>
</feature>
<feature type="region of interest" description="Disordered" evidence="6">
    <location>
        <begin position="428"/>
        <end position="450"/>
    </location>
</feature>
<dbReference type="AlphaFoldDB" id="A0A9N9RSG1"/>
<keyword evidence="3 7" id="KW-0812">Transmembrane</keyword>